<dbReference type="Pfam" id="PF02525">
    <property type="entry name" value="Flavodoxin_2"/>
    <property type="match status" value="1"/>
</dbReference>
<dbReference type="EC" id="1.7.1.17" evidence="6"/>
<dbReference type="Gene3D" id="3.40.50.360">
    <property type="match status" value="1"/>
</dbReference>
<dbReference type="GO" id="GO:0009055">
    <property type="term" value="F:electron transfer activity"/>
    <property type="evidence" value="ECO:0007669"/>
    <property type="project" value="UniProtKB-UniRule"/>
</dbReference>
<dbReference type="GO" id="GO:0010181">
    <property type="term" value="F:FMN binding"/>
    <property type="evidence" value="ECO:0007669"/>
    <property type="project" value="UniProtKB-UniRule"/>
</dbReference>
<dbReference type="RefSeq" id="WP_006161183.1">
    <property type="nucleotide sequence ID" value="NZ_AHJE01000074.1"/>
</dbReference>
<dbReference type="GO" id="GO:0016655">
    <property type="term" value="F:oxidoreductase activity, acting on NAD(P)H, quinone or similar compound as acceptor"/>
    <property type="evidence" value="ECO:0007669"/>
    <property type="project" value="InterPro"/>
</dbReference>
<organism evidence="8 9">
    <name type="scientific">Cupriavidus basilensis OR16</name>
    <dbReference type="NCBI Taxonomy" id="1127483"/>
    <lineage>
        <taxon>Bacteria</taxon>
        <taxon>Pseudomonadati</taxon>
        <taxon>Pseudomonadota</taxon>
        <taxon>Betaproteobacteria</taxon>
        <taxon>Burkholderiales</taxon>
        <taxon>Burkholderiaceae</taxon>
        <taxon>Cupriavidus</taxon>
    </lineage>
</organism>
<sequence length="239" mass="26299">MTNRNENDMAYLLHIDASARPGRSGADAHGSHTRRLSHRFVSRWQAARPADIVAYRDVGQQPPAPVNADWIRSAFTPPARRERWMDAVLAESDRLVAEIERADVLVIGVPMYNFGVPAQLKAYIDNIVRVGKTFGFDRERAGEPYWPMLAGRGKQLVLLTARGDHGYGDRLARLDHVGPALRAAFGYIGIDDTVEVAIEYDEFGGERLAASIAQAEAEVDAAVATAMRRVTCEAAAMQP</sequence>
<gene>
    <name evidence="6" type="primary">azoR</name>
    <name evidence="8" type="ORF">OR16_27949</name>
</gene>
<feature type="domain" description="Flavodoxin-like fold" evidence="7">
    <location>
        <begin position="13"/>
        <end position="221"/>
    </location>
</feature>
<feature type="binding site" evidence="6">
    <location>
        <position position="18"/>
    </location>
    <ligand>
        <name>FMN</name>
        <dbReference type="ChEBI" id="CHEBI:58210"/>
    </ligand>
</feature>
<dbReference type="PANTHER" id="PTHR43741:SF2">
    <property type="entry name" value="FMN-DEPENDENT NADH:QUINONE OXIDOREDUCTASE"/>
    <property type="match status" value="1"/>
</dbReference>
<comment type="function">
    <text evidence="6">Quinone reductase that provides resistance to thiol-specific stress caused by electrophilic quinones.</text>
</comment>
<dbReference type="InterPro" id="IPR003680">
    <property type="entry name" value="Flavodoxin_fold"/>
</dbReference>
<dbReference type="PATRIC" id="fig|1127483.3.peg.5573"/>
<evidence type="ECO:0000256" key="3">
    <source>
        <dbReference type="ARBA" id="ARBA00023002"/>
    </source>
</evidence>
<dbReference type="InterPro" id="IPR029039">
    <property type="entry name" value="Flavoprotein-like_sf"/>
</dbReference>
<accession>H1SBM8</accession>
<keyword evidence="4 6" id="KW-0520">NAD</keyword>
<comment type="similarity">
    <text evidence="6">Belongs to the azoreductase type 1 family.</text>
</comment>
<dbReference type="InterPro" id="IPR050104">
    <property type="entry name" value="FMN-dep_NADH:Q_OxRdtase_AzoR1"/>
</dbReference>
<dbReference type="AlphaFoldDB" id="H1SBM8"/>
<evidence type="ECO:0000256" key="2">
    <source>
        <dbReference type="ARBA" id="ARBA00022643"/>
    </source>
</evidence>
<evidence type="ECO:0000256" key="5">
    <source>
        <dbReference type="ARBA" id="ARBA00048542"/>
    </source>
</evidence>
<keyword evidence="1 6" id="KW-0285">Flavoprotein</keyword>
<evidence type="ECO:0000313" key="8">
    <source>
        <dbReference type="EMBL" id="EHP40081.1"/>
    </source>
</evidence>
<comment type="caution">
    <text evidence="8">The sequence shown here is derived from an EMBL/GenBank/DDBJ whole genome shotgun (WGS) entry which is preliminary data.</text>
</comment>
<feature type="binding site" evidence="6">
    <location>
        <begin position="111"/>
        <end position="114"/>
    </location>
    <ligand>
        <name>FMN</name>
        <dbReference type="ChEBI" id="CHEBI:58210"/>
    </ligand>
</feature>
<evidence type="ECO:0000256" key="4">
    <source>
        <dbReference type="ARBA" id="ARBA00023027"/>
    </source>
</evidence>
<evidence type="ECO:0000256" key="6">
    <source>
        <dbReference type="HAMAP-Rule" id="MF_01216"/>
    </source>
</evidence>
<proteinExistence type="inferred from homology"/>
<dbReference type="InterPro" id="IPR023048">
    <property type="entry name" value="NADH:quinone_OxRdtase_FMN_depd"/>
</dbReference>
<keyword evidence="3 6" id="KW-0560">Oxidoreductase</keyword>
<dbReference type="EMBL" id="AHJE01000074">
    <property type="protein sequence ID" value="EHP40081.1"/>
    <property type="molecule type" value="Genomic_DNA"/>
</dbReference>
<name>H1SBM8_9BURK</name>
<dbReference type="Proteomes" id="UP000005808">
    <property type="component" value="Unassembled WGS sequence"/>
</dbReference>
<dbReference type="SUPFAM" id="SSF52218">
    <property type="entry name" value="Flavoproteins"/>
    <property type="match status" value="1"/>
</dbReference>
<comment type="catalytic activity">
    <reaction evidence="5">
        <text>N,N-dimethyl-1,4-phenylenediamine + anthranilate + 2 NAD(+) = 2-(4-dimethylaminophenyl)diazenylbenzoate + 2 NADH + 2 H(+)</text>
        <dbReference type="Rhea" id="RHEA:55872"/>
        <dbReference type="ChEBI" id="CHEBI:15378"/>
        <dbReference type="ChEBI" id="CHEBI:15783"/>
        <dbReference type="ChEBI" id="CHEBI:16567"/>
        <dbReference type="ChEBI" id="CHEBI:57540"/>
        <dbReference type="ChEBI" id="CHEBI:57945"/>
        <dbReference type="ChEBI" id="CHEBI:71579"/>
        <dbReference type="EC" id="1.7.1.17"/>
    </reaction>
    <physiologicalReaction direction="right-to-left" evidence="5">
        <dbReference type="Rhea" id="RHEA:55874"/>
    </physiologicalReaction>
</comment>
<dbReference type="GO" id="GO:0016652">
    <property type="term" value="F:oxidoreductase activity, acting on NAD(P)H as acceptor"/>
    <property type="evidence" value="ECO:0007669"/>
    <property type="project" value="UniProtKB-UniRule"/>
</dbReference>
<protein>
    <recommendedName>
        <fullName evidence="6">FMN dependent NADH:quinone oxidoreductase</fullName>
        <ecNumber evidence="6">1.6.5.-</ecNumber>
    </recommendedName>
    <alternativeName>
        <fullName evidence="6">Azo-dye reductase</fullName>
    </alternativeName>
    <alternativeName>
        <fullName evidence="6">FMN-dependent NADH-azo compound oxidoreductase</fullName>
    </alternativeName>
    <alternativeName>
        <fullName evidence="6">FMN-dependent NADH-azoreductase</fullName>
        <ecNumber evidence="6">1.7.1.17</ecNumber>
    </alternativeName>
</protein>
<evidence type="ECO:0000256" key="1">
    <source>
        <dbReference type="ARBA" id="ARBA00022630"/>
    </source>
</evidence>
<evidence type="ECO:0000313" key="9">
    <source>
        <dbReference type="Proteomes" id="UP000005808"/>
    </source>
</evidence>
<comment type="caution">
    <text evidence="6">Lacks conserved residue(s) required for the propagation of feature annotation.</text>
</comment>
<comment type="catalytic activity">
    <reaction evidence="6">
        <text>2 a quinone + NADH + H(+) = 2 a 1,4-benzosemiquinone + NAD(+)</text>
        <dbReference type="Rhea" id="RHEA:65952"/>
        <dbReference type="ChEBI" id="CHEBI:15378"/>
        <dbReference type="ChEBI" id="CHEBI:57540"/>
        <dbReference type="ChEBI" id="CHEBI:57945"/>
        <dbReference type="ChEBI" id="CHEBI:132124"/>
        <dbReference type="ChEBI" id="CHEBI:134225"/>
    </reaction>
</comment>
<dbReference type="EC" id="1.6.5.-" evidence="6"/>
<reference evidence="8 9" key="1">
    <citation type="journal article" date="2012" name="J. Bacteriol.">
        <title>De Novo Genome Project of Cupriavidus basilensis OR16.</title>
        <authorList>
            <person name="Cserhati M."/>
            <person name="Kriszt B."/>
            <person name="Szoboszlay S."/>
            <person name="Toth A."/>
            <person name="Szabo I."/>
            <person name="Tancsics A."/>
            <person name="Nagy I."/>
            <person name="Horvath B."/>
            <person name="Nagy I."/>
            <person name="Kukolya J."/>
        </authorList>
    </citation>
    <scope>NUCLEOTIDE SEQUENCE [LARGE SCALE GENOMIC DNA]</scope>
    <source>
        <strain evidence="8 9">OR16</strain>
    </source>
</reference>
<dbReference type="PANTHER" id="PTHR43741">
    <property type="entry name" value="FMN-DEPENDENT NADH-AZOREDUCTASE 1"/>
    <property type="match status" value="1"/>
</dbReference>
<comment type="subunit">
    <text evidence="6">Homodimer.</text>
</comment>
<keyword evidence="2 6" id="KW-0288">FMN</keyword>
<comment type="function">
    <text evidence="6">Also exhibits azoreductase activity. Catalyzes the reductive cleavage of the azo bond in aromatic azo compounds to the corresponding amines.</text>
</comment>
<comment type="cofactor">
    <cofactor evidence="6">
        <name>FMN</name>
        <dbReference type="ChEBI" id="CHEBI:58210"/>
    </cofactor>
    <text evidence="6">Binds 1 FMN per subunit.</text>
</comment>
<dbReference type="HAMAP" id="MF_01216">
    <property type="entry name" value="Azoreductase_type1"/>
    <property type="match status" value="1"/>
</dbReference>
<evidence type="ECO:0000259" key="7">
    <source>
        <dbReference type="Pfam" id="PF02525"/>
    </source>
</evidence>